<sequence>MFETFLSILCLAGVLVSAERGCPYPEDVQPCRYVEIVEGGEKNEMWAVTVHDTEALLRVFENSRRFHFSELTLWNSSLQYIPHQIFDDVMVKTLFMKYVTLRKIFDEVPISDPGLMHLWAYEVHDMAEGSSDTGHSGRDGGEAILRPLDFTLQVPGKTNNRPGAPV</sequence>
<reference evidence="2 3" key="1">
    <citation type="journal article" date="2022" name="Nat. Ecol. Evol.">
        <title>A masculinizing supergene underlies an exaggerated male reproductive morph in a spider.</title>
        <authorList>
            <person name="Hendrickx F."/>
            <person name="De Corte Z."/>
            <person name="Sonet G."/>
            <person name="Van Belleghem S.M."/>
            <person name="Kostlbacher S."/>
            <person name="Vangestel C."/>
        </authorList>
    </citation>
    <scope>NUCLEOTIDE SEQUENCE [LARGE SCALE GENOMIC DNA]</scope>
    <source>
        <strain evidence="2">W744_W776</strain>
    </source>
</reference>
<feature type="signal peptide" evidence="1">
    <location>
        <begin position="1"/>
        <end position="18"/>
    </location>
</feature>
<keyword evidence="3" id="KW-1185">Reference proteome</keyword>
<gene>
    <name evidence="2" type="ORF">JTE90_029496</name>
</gene>
<dbReference type="Proteomes" id="UP000827092">
    <property type="component" value="Unassembled WGS sequence"/>
</dbReference>
<name>A0AAV6TP93_9ARAC</name>
<accession>A0AAV6TP93</accession>
<comment type="caution">
    <text evidence="2">The sequence shown here is derived from an EMBL/GenBank/DDBJ whole genome shotgun (WGS) entry which is preliminary data.</text>
</comment>
<dbReference type="EMBL" id="JAFNEN010001561">
    <property type="protein sequence ID" value="KAG8173665.1"/>
    <property type="molecule type" value="Genomic_DNA"/>
</dbReference>
<dbReference type="AlphaFoldDB" id="A0AAV6TP93"/>
<evidence type="ECO:0000313" key="3">
    <source>
        <dbReference type="Proteomes" id="UP000827092"/>
    </source>
</evidence>
<keyword evidence="1" id="KW-0732">Signal</keyword>
<organism evidence="2 3">
    <name type="scientific">Oedothorax gibbosus</name>
    <dbReference type="NCBI Taxonomy" id="931172"/>
    <lineage>
        <taxon>Eukaryota</taxon>
        <taxon>Metazoa</taxon>
        <taxon>Ecdysozoa</taxon>
        <taxon>Arthropoda</taxon>
        <taxon>Chelicerata</taxon>
        <taxon>Arachnida</taxon>
        <taxon>Araneae</taxon>
        <taxon>Araneomorphae</taxon>
        <taxon>Entelegynae</taxon>
        <taxon>Araneoidea</taxon>
        <taxon>Linyphiidae</taxon>
        <taxon>Erigoninae</taxon>
        <taxon>Oedothorax</taxon>
    </lineage>
</organism>
<feature type="chain" id="PRO_5043327873" evidence="1">
    <location>
        <begin position="19"/>
        <end position="166"/>
    </location>
</feature>
<evidence type="ECO:0000256" key="1">
    <source>
        <dbReference type="SAM" id="SignalP"/>
    </source>
</evidence>
<protein>
    <submittedName>
        <fullName evidence="2">Uncharacterized protein</fullName>
    </submittedName>
</protein>
<evidence type="ECO:0000313" key="2">
    <source>
        <dbReference type="EMBL" id="KAG8173665.1"/>
    </source>
</evidence>
<proteinExistence type="predicted"/>